<protein>
    <submittedName>
        <fullName evidence="3">Uncharacterized protein</fullName>
    </submittedName>
</protein>
<dbReference type="Pfam" id="PF00075">
    <property type="entry name" value="RNase_H"/>
    <property type="match status" value="1"/>
</dbReference>
<evidence type="ECO:0000259" key="2">
    <source>
        <dbReference type="PROSITE" id="PS50879"/>
    </source>
</evidence>
<keyword evidence="4" id="KW-1185">Reference proteome</keyword>
<dbReference type="EMBL" id="JBEUOH010000011">
    <property type="protein sequence ID" value="KAL0881788.1"/>
    <property type="molecule type" value="Genomic_DNA"/>
</dbReference>
<evidence type="ECO:0000313" key="4">
    <source>
        <dbReference type="Proteomes" id="UP001549920"/>
    </source>
</evidence>
<dbReference type="InterPro" id="IPR036397">
    <property type="entry name" value="RNaseH_sf"/>
</dbReference>
<evidence type="ECO:0000313" key="3">
    <source>
        <dbReference type="EMBL" id="KAL0881788.1"/>
    </source>
</evidence>
<evidence type="ECO:0000259" key="1">
    <source>
        <dbReference type="PROSITE" id="PS50878"/>
    </source>
</evidence>
<dbReference type="Proteomes" id="UP001549920">
    <property type="component" value="Unassembled WGS sequence"/>
</dbReference>
<dbReference type="PROSITE" id="PS50878">
    <property type="entry name" value="RT_POL"/>
    <property type="match status" value="1"/>
</dbReference>
<proteinExistence type="predicted"/>
<feature type="domain" description="RNase H type-1" evidence="2">
    <location>
        <begin position="291"/>
        <end position="426"/>
    </location>
</feature>
<organism evidence="3 4">
    <name type="scientific">Loxostege sticticalis</name>
    <name type="common">Beet webworm moth</name>
    <dbReference type="NCBI Taxonomy" id="481309"/>
    <lineage>
        <taxon>Eukaryota</taxon>
        <taxon>Metazoa</taxon>
        <taxon>Ecdysozoa</taxon>
        <taxon>Arthropoda</taxon>
        <taxon>Hexapoda</taxon>
        <taxon>Insecta</taxon>
        <taxon>Pterygota</taxon>
        <taxon>Neoptera</taxon>
        <taxon>Endopterygota</taxon>
        <taxon>Lepidoptera</taxon>
        <taxon>Glossata</taxon>
        <taxon>Ditrysia</taxon>
        <taxon>Pyraloidea</taxon>
        <taxon>Crambidae</taxon>
        <taxon>Pyraustinae</taxon>
        <taxon>Loxostege</taxon>
    </lineage>
</organism>
<accession>A0ABR3HZ09</accession>
<dbReference type="InterPro" id="IPR002156">
    <property type="entry name" value="RNaseH_domain"/>
</dbReference>
<dbReference type="PROSITE" id="PS50879">
    <property type="entry name" value="RNASE_H_1"/>
    <property type="match status" value="1"/>
</dbReference>
<feature type="domain" description="Reverse transcriptase" evidence="1">
    <location>
        <begin position="1"/>
        <end position="126"/>
    </location>
</feature>
<gene>
    <name evidence="3" type="ORF">ABMA27_001569</name>
</gene>
<dbReference type="SUPFAM" id="SSF53098">
    <property type="entry name" value="Ribonuclease H-like"/>
    <property type="match status" value="1"/>
</dbReference>
<dbReference type="InterPro" id="IPR000477">
    <property type="entry name" value="RT_dom"/>
</dbReference>
<name>A0ABR3HZ09_LOXSC</name>
<dbReference type="Pfam" id="PF00078">
    <property type="entry name" value="RVT_1"/>
    <property type="match status" value="1"/>
</dbReference>
<dbReference type="Gene3D" id="3.30.420.10">
    <property type="entry name" value="Ribonuclease H-like superfamily/Ribonuclease H"/>
    <property type="match status" value="1"/>
</dbReference>
<dbReference type="InterPro" id="IPR012337">
    <property type="entry name" value="RNaseH-like_sf"/>
</dbReference>
<dbReference type="PANTHER" id="PTHR33332">
    <property type="entry name" value="REVERSE TRANSCRIPTASE DOMAIN-CONTAINING PROTEIN"/>
    <property type="match status" value="1"/>
</dbReference>
<dbReference type="CDD" id="cd09276">
    <property type="entry name" value="Rnase_HI_RT_non_LTR"/>
    <property type="match status" value="1"/>
</dbReference>
<reference evidence="3 4" key="1">
    <citation type="submission" date="2024-06" db="EMBL/GenBank/DDBJ databases">
        <title>A chromosome-level genome assembly of beet webworm, Loxostege sticticalis.</title>
        <authorList>
            <person name="Zhang Y."/>
        </authorList>
    </citation>
    <scope>NUCLEOTIDE SEQUENCE [LARGE SCALE GENOMIC DNA]</scope>
    <source>
        <strain evidence="3">AQ026</strain>
        <tissue evidence="3">Whole body</tissue>
    </source>
</reference>
<comment type="caution">
    <text evidence="3">The sequence shown here is derived from an EMBL/GenBank/DDBJ whole genome shotgun (WGS) entry which is preliminary data.</text>
</comment>
<sequence>MLEYGDATVTKTTTKGCIQGSVCGPMFWNIILDDLLETKLPLGAYIQAFADDVLLIVEASSVEDIERITNKALQDILEWGMEAKLTFGPAKTQVIAFTAPSNQAGIVMDQQPIPFMTEIKLLGVIIDARLKFISHSKHVIAKANKIFKKLAQFVRPTWGAHPENVSTIYRQVIQPIITYAAGIWGGATQFYCVRKALRAFQRQFALRAIRAFRTVSAAAAIALAQFTPLHLAVDEARELHEVKTSATLSDLPGDITLRQKVPVKQLLHPAERVSIEFDEAHTQEDIDRITRDSPIVIFTDGSKLDGGEVGSAAVIHLPDGSIICHKRKLGRTSSVFVAELTAIDVGLKWLYGSRWTQDLTVATDSVSSLKALQDRSNTDPTVASIHSVLKDLRENRGISARFTWVKAHCGIAGNEQADQAAKLAAAQKTATTCNEFPISYAKYLIRQRTQEQWQKDYEAETALSEISSWFSSVSEIREFRKHFGATFQSTQIFTGHGYNKHYLNRFKIIDNESCPCDDISVQDTKHLMQHCPIFANVRFNHEMTCKNLKVNPYKVMELITKEEPKETFVTLINTIVNRLKQINKT</sequence>